<dbReference type="InterPro" id="IPR036673">
    <property type="entry name" value="Cyanovirin-N_sf"/>
</dbReference>
<dbReference type="Pfam" id="PF08881">
    <property type="entry name" value="CVNH"/>
    <property type="match status" value="2"/>
</dbReference>
<evidence type="ECO:0000313" key="3">
    <source>
        <dbReference type="Proteomes" id="UP001172101"/>
    </source>
</evidence>
<dbReference type="Proteomes" id="UP001172101">
    <property type="component" value="Unassembled WGS sequence"/>
</dbReference>
<sequence length="411" mass="45376">MVRPRSPDGSTPQARLCLAIALASMQEKHPHKNTHTTTPNQYRHAAKMPSPRLLSLSLESKSHLQIEYVNWDGETCLVPVDLDYSVGNSEGTFDTGGFHFSRSARDVVLAGNVLRAQLSTSRGVWWDDQVVIELLFPEAPITSSPPRVHLHRSDPQRLGPWCRNLRLVGKFMLAGQCLQADGSHRDVYINLDKCLGHNNGAFDKHGRGFSSSAAAVELVGTMMYAVWNHAGGPGGVPGRAAIGLETILHVTEGVPKPLRQDITPEELDLEVLRDDPWAIQERSWIPNATNIRLLNYRRKRFWYLLADFQVPGGTFRESLLTLHEVLGPNVNQMFGGPWFSSPDIPEPARETRLQNGILRAGFQGRGAWQERSIDLRGINPARIVLAAGNCFTQASSTPPGLGISPNLTCPV</sequence>
<dbReference type="AlphaFoldDB" id="A0AA40AE16"/>
<evidence type="ECO:0000259" key="1">
    <source>
        <dbReference type="Pfam" id="PF08881"/>
    </source>
</evidence>
<dbReference type="GeneID" id="85318012"/>
<accession>A0AA40AE16</accession>
<dbReference type="RefSeq" id="XP_060295514.1">
    <property type="nucleotide sequence ID" value="XM_060434742.1"/>
</dbReference>
<dbReference type="Gene3D" id="2.30.60.10">
    <property type="entry name" value="Cyanovirin-N"/>
    <property type="match status" value="2"/>
</dbReference>
<evidence type="ECO:0000313" key="2">
    <source>
        <dbReference type="EMBL" id="KAK0714192.1"/>
    </source>
</evidence>
<comment type="caution">
    <text evidence="2">The sequence shown here is derived from an EMBL/GenBank/DDBJ whole genome shotgun (WGS) entry which is preliminary data.</text>
</comment>
<protein>
    <recommendedName>
        <fullName evidence="1">Cyanovirin-N domain-containing protein</fullName>
    </recommendedName>
</protein>
<dbReference type="EMBL" id="JAUIRO010000005">
    <property type="protein sequence ID" value="KAK0714192.1"/>
    <property type="molecule type" value="Genomic_DNA"/>
</dbReference>
<feature type="domain" description="Cyanovirin-N" evidence="1">
    <location>
        <begin position="162"/>
        <end position="222"/>
    </location>
</feature>
<dbReference type="SUPFAM" id="SSF51322">
    <property type="entry name" value="Cyanovirin-N"/>
    <property type="match status" value="2"/>
</dbReference>
<reference evidence="2" key="1">
    <citation type="submission" date="2023-06" db="EMBL/GenBank/DDBJ databases">
        <title>Genome-scale phylogeny and comparative genomics of the fungal order Sordariales.</title>
        <authorList>
            <consortium name="Lawrence Berkeley National Laboratory"/>
            <person name="Hensen N."/>
            <person name="Bonometti L."/>
            <person name="Westerberg I."/>
            <person name="Brannstrom I.O."/>
            <person name="Guillou S."/>
            <person name="Cros-Aarteil S."/>
            <person name="Calhoun S."/>
            <person name="Haridas S."/>
            <person name="Kuo A."/>
            <person name="Mondo S."/>
            <person name="Pangilinan J."/>
            <person name="Riley R."/>
            <person name="LaButti K."/>
            <person name="Andreopoulos B."/>
            <person name="Lipzen A."/>
            <person name="Chen C."/>
            <person name="Yanf M."/>
            <person name="Daum C."/>
            <person name="Ng V."/>
            <person name="Clum A."/>
            <person name="Steindorff A."/>
            <person name="Ohm R."/>
            <person name="Martin F."/>
            <person name="Silar P."/>
            <person name="Natvig D."/>
            <person name="Lalanne C."/>
            <person name="Gautier V."/>
            <person name="Ament-velasquez S.L."/>
            <person name="Kruys A."/>
            <person name="Hutchinson M.I."/>
            <person name="Powell A.J."/>
            <person name="Barry K."/>
            <person name="Miller A.N."/>
            <person name="Grigoriev I.V."/>
            <person name="Debuchy R."/>
            <person name="Gladieux P."/>
            <person name="Thoren M.H."/>
            <person name="Johannesson H."/>
        </authorList>
    </citation>
    <scope>NUCLEOTIDE SEQUENCE</scope>
    <source>
        <strain evidence="2">SMH2392-1A</strain>
    </source>
</reference>
<proteinExistence type="predicted"/>
<dbReference type="InterPro" id="IPR011058">
    <property type="entry name" value="Cyanovirin-N"/>
</dbReference>
<gene>
    <name evidence="2" type="ORF">B0T26DRAFT_386797</name>
</gene>
<organism evidence="2 3">
    <name type="scientific">Lasiosphaeria miniovina</name>
    <dbReference type="NCBI Taxonomy" id="1954250"/>
    <lineage>
        <taxon>Eukaryota</taxon>
        <taxon>Fungi</taxon>
        <taxon>Dikarya</taxon>
        <taxon>Ascomycota</taxon>
        <taxon>Pezizomycotina</taxon>
        <taxon>Sordariomycetes</taxon>
        <taxon>Sordariomycetidae</taxon>
        <taxon>Sordariales</taxon>
        <taxon>Lasiosphaeriaceae</taxon>
        <taxon>Lasiosphaeria</taxon>
    </lineage>
</organism>
<keyword evidence="3" id="KW-1185">Reference proteome</keyword>
<name>A0AA40AE16_9PEZI</name>
<feature type="domain" description="Cyanovirin-N" evidence="1">
    <location>
        <begin position="61"/>
        <end position="129"/>
    </location>
</feature>